<dbReference type="SUPFAM" id="SSF54909">
    <property type="entry name" value="Dimeric alpha+beta barrel"/>
    <property type="match status" value="1"/>
</dbReference>
<comment type="caution">
    <text evidence="3">The sequence shown here is derived from an EMBL/GenBank/DDBJ whole genome shotgun (WGS) entry which is preliminary data.</text>
</comment>
<dbReference type="InterPro" id="IPR051807">
    <property type="entry name" value="Sec-metab_biosynth-assoc"/>
</dbReference>
<gene>
    <name evidence="3" type="ORF">EWM59_22500</name>
</gene>
<evidence type="ECO:0000256" key="1">
    <source>
        <dbReference type="ARBA" id="ARBA00007689"/>
    </source>
</evidence>
<dbReference type="InterPro" id="IPR005545">
    <property type="entry name" value="YCII"/>
</dbReference>
<protein>
    <recommendedName>
        <fullName evidence="2">YCII-related domain-containing protein</fullName>
    </recommendedName>
</protein>
<dbReference type="OrthoDB" id="9797014at2"/>
<dbReference type="PANTHER" id="PTHR33606:SF3">
    <property type="entry name" value="PROTEIN YCII"/>
    <property type="match status" value="1"/>
</dbReference>
<sequence>MNQYVIIARDGADEEAIHRRMEARPIHLAGAKNLKEHNQFIIGGAMLDDSGKMVGSVMIVQFENDEEMKNWYDNEPYITQNVWQSIEIKPFRVANV</sequence>
<accession>A0A4Q5LUJ0</accession>
<dbReference type="RefSeq" id="WP_130023508.1">
    <property type="nucleotide sequence ID" value="NZ_SEWF01000047.1"/>
</dbReference>
<comment type="similarity">
    <text evidence="1">Belongs to the YciI family.</text>
</comment>
<name>A0A4Q5LUJ0_9BACT</name>
<dbReference type="Gene3D" id="3.30.70.1060">
    <property type="entry name" value="Dimeric alpha+beta barrel"/>
    <property type="match status" value="1"/>
</dbReference>
<dbReference type="Pfam" id="PF03795">
    <property type="entry name" value="YCII"/>
    <property type="match status" value="1"/>
</dbReference>
<organism evidence="3 4">
    <name type="scientific">Emticicia agri</name>
    <dbReference type="NCBI Taxonomy" id="2492393"/>
    <lineage>
        <taxon>Bacteria</taxon>
        <taxon>Pseudomonadati</taxon>
        <taxon>Bacteroidota</taxon>
        <taxon>Cytophagia</taxon>
        <taxon>Cytophagales</taxon>
        <taxon>Leadbetterellaceae</taxon>
        <taxon>Emticicia</taxon>
    </lineage>
</organism>
<dbReference type="PANTHER" id="PTHR33606">
    <property type="entry name" value="PROTEIN YCII"/>
    <property type="match status" value="1"/>
</dbReference>
<dbReference type="EMBL" id="SEWF01000047">
    <property type="protein sequence ID" value="RYU93351.1"/>
    <property type="molecule type" value="Genomic_DNA"/>
</dbReference>
<evidence type="ECO:0000313" key="3">
    <source>
        <dbReference type="EMBL" id="RYU93351.1"/>
    </source>
</evidence>
<evidence type="ECO:0000259" key="2">
    <source>
        <dbReference type="Pfam" id="PF03795"/>
    </source>
</evidence>
<dbReference type="InterPro" id="IPR011008">
    <property type="entry name" value="Dimeric_a/b-barrel"/>
</dbReference>
<dbReference type="AlphaFoldDB" id="A0A4Q5LUJ0"/>
<proteinExistence type="inferred from homology"/>
<dbReference type="Proteomes" id="UP000293162">
    <property type="component" value="Unassembled WGS sequence"/>
</dbReference>
<reference evidence="3 4" key="1">
    <citation type="submission" date="2019-02" db="EMBL/GenBank/DDBJ databases">
        <title>Bacterial novel species Emticicia sp. 17J42-9 isolated from soil.</title>
        <authorList>
            <person name="Jung H.-Y."/>
        </authorList>
    </citation>
    <scope>NUCLEOTIDE SEQUENCE [LARGE SCALE GENOMIC DNA]</scope>
    <source>
        <strain evidence="3 4">17J42-9</strain>
    </source>
</reference>
<keyword evidence="4" id="KW-1185">Reference proteome</keyword>
<evidence type="ECO:0000313" key="4">
    <source>
        <dbReference type="Proteomes" id="UP000293162"/>
    </source>
</evidence>
<feature type="domain" description="YCII-related" evidence="2">
    <location>
        <begin position="3"/>
        <end position="92"/>
    </location>
</feature>